<accession>A0A8C8I4E4</accession>
<keyword evidence="4" id="KW-0597">Phosphoprotein</keyword>
<evidence type="ECO:0000256" key="9">
    <source>
        <dbReference type="ARBA" id="ARBA00062479"/>
    </source>
</evidence>
<organism evidence="13 14">
    <name type="scientific">Oncorhynchus tshawytscha</name>
    <name type="common">Chinook salmon</name>
    <name type="synonym">Salmo tshawytscha</name>
    <dbReference type="NCBI Taxonomy" id="74940"/>
    <lineage>
        <taxon>Eukaryota</taxon>
        <taxon>Metazoa</taxon>
        <taxon>Chordata</taxon>
        <taxon>Craniata</taxon>
        <taxon>Vertebrata</taxon>
        <taxon>Euteleostomi</taxon>
        <taxon>Actinopterygii</taxon>
        <taxon>Neopterygii</taxon>
        <taxon>Teleostei</taxon>
        <taxon>Protacanthopterygii</taxon>
        <taxon>Salmoniformes</taxon>
        <taxon>Salmonidae</taxon>
        <taxon>Salmoninae</taxon>
        <taxon>Oncorhynchus</taxon>
    </lineage>
</organism>
<dbReference type="Gene3D" id="2.130.10.10">
    <property type="entry name" value="YVTN repeat-like/Quinoprotein amine dehydrogenase"/>
    <property type="match status" value="2"/>
</dbReference>
<comment type="subunit">
    <text evidence="9">Interacts with USP12; promotes translocation of USP12/WDR20 to the plasma membrane. Component of the USP12/WDR20/WDR48 deubiquitinating complex. Interacts with USP46; contributes to the cytoplasmic localization of the USP46/WDR20 complex. Component of the USP12/DMWD/WDR48 deubiquitinating complex.</text>
</comment>
<dbReference type="PROSITE" id="PS50082">
    <property type="entry name" value="WD_REPEATS_2"/>
    <property type="match status" value="1"/>
</dbReference>
<dbReference type="InterPro" id="IPR036322">
    <property type="entry name" value="WD40_repeat_dom_sf"/>
</dbReference>
<feature type="compositionally biased region" description="Low complexity" evidence="12">
    <location>
        <begin position="422"/>
        <end position="437"/>
    </location>
</feature>
<keyword evidence="14" id="KW-1185">Reference proteome</keyword>
<evidence type="ECO:0000256" key="1">
    <source>
        <dbReference type="ARBA" id="ARBA00004123"/>
    </source>
</evidence>
<dbReference type="Ensembl" id="ENSOTST00005080182.2">
    <property type="protein sequence ID" value="ENSOTSP00005074022.1"/>
    <property type="gene ID" value="ENSOTSG00005034876.2"/>
</dbReference>
<keyword evidence="5 11" id="KW-0853">WD repeat</keyword>
<evidence type="ECO:0000256" key="10">
    <source>
        <dbReference type="ARBA" id="ARBA00070598"/>
    </source>
</evidence>
<feature type="region of interest" description="Disordered" evidence="12">
    <location>
        <begin position="412"/>
        <end position="468"/>
    </location>
</feature>
<feature type="region of interest" description="Disordered" evidence="12">
    <location>
        <begin position="491"/>
        <end position="519"/>
    </location>
</feature>
<dbReference type="InterPro" id="IPR051362">
    <property type="entry name" value="WD_repeat_creC_regulators"/>
</dbReference>
<dbReference type="GO" id="GO:0005737">
    <property type="term" value="C:cytoplasm"/>
    <property type="evidence" value="ECO:0007669"/>
    <property type="project" value="UniProtKB-SubCell"/>
</dbReference>
<evidence type="ECO:0000256" key="12">
    <source>
        <dbReference type="SAM" id="MobiDB-lite"/>
    </source>
</evidence>
<evidence type="ECO:0000256" key="4">
    <source>
        <dbReference type="ARBA" id="ARBA00022553"/>
    </source>
</evidence>
<evidence type="ECO:0000256" key="5">
    <source>
        <dbReference type="ARBA" id="ARBA00022574"/>
    </source>
</evidence>
<dbReference type="PANTHER" id="PTHR14107">
    <property type="entry name" value="WD REPEAT PROTEIN"/>
    <property type="match status" value="1"/>
</dbReference>
<reference evidence="13" key="2">
    <citation type="submission" date="2025-09" db="UniProtKB">
        <authorList>
            <consortium name="Ensembl"/>
        </authorList>
    </citation>
    <scope>IDENTIFICATION</scope>
</reference>
<gene>
    <name evidence="13" type="primary">LOC112250543</name>
</gene>
<evidence type="ECO:0000256" key="7">
    <source>
        <dbReference type="ARBA" id="ARBA00022990"/>
    </source>
</evidence>
<dbReference type="PANTHER" id="PTHR14107:SF5">
    <property type="entry name" value="WD REPEAT-CONTAINING PROTEIN 20"/>
    <property type="match status" value="1"/>
</dbReference>
<dbReference type="PROSITE" id="PS50294">
    <property type="entry name" value="WD_REPEATS_REGION"/>
    <property type="match status" value="1"/>
</dbReference>
<keyword evidence="6" id="KW-0677">Repeat</keyword>
<dbReference type="GeneTree" id="ENSGT00390000007686"/>
<feature type="repeat" description="WD" evidence="11">
    <location>
        <begin position="264"/>
        <end position="305"/>
    </location>
</feature>
<comment type="subcellular location">
    <subcellularLocation>
        <location evidence="2">Cytoplasm</location>
    </subcellularLocation>
    <subcellularLocation>
        <location evidence="1">Nucleus</location>
    </subcellularLocation>
</comment>
<evidence type="ECO:0000256" key="8">
    <source>
        <dbReference type="ARBA" id="ARBA00023242"/>
    </source>
</evidence>
<dbReference type="SMART" id="SM00320">
    <property type="entry name" value="WD40"/>
    <property type="match status" value="5"/>
</dbReference>
<keyword evidence="3" id="KW-0963">Cytoplasm</keyword>
<feature type="region of interest" description="Disordered" evidence="12">
    <location>
        <begin position="348"/>
        <end position="369"/>
    </location>
</feature>
<dbReference type="Proteomes" id="UP000694402">
    <property type="component" value="Unassembled WGS sequence"/>
</dbReference>
<dbReference type="GO" id="GO:0005634">
    <property type="term" value="C:nucleus"/>
    <property type="evidence" value="ECO:0007669"/>
    <property type="project" value="UniProtKB-SubCell"/>
</dbReference>
<evidence type="ECO:0000313" key="13">
    <source>
        <dbReference type="Ensembl" id="ENSOTSP00005074022.1"/>
    </source>
</evidence>
<sequence>MQFHKSMAAEGGGKEMNEIKTQFTTREGVYKLLTHSEYSRPNRVPFNSQGSNPVKVSFVNVNDQSGNGDRICFNVGRELYFYIYKGVRKAADLSKPIDKRIYKGTQPTCHDFNPLTATAESVSLLVGFSAGQVQLIDPIKKETSKLFNEERLIDKSRVTCVRWVPGSESLFLVAHSSGSLYLYNVEHTCGTTPPHYQLLKQGDGYAVHTCKSKSARNPLLRWTVGEGALNEFAFSPDGKFLACASQDGFLRVFGFDAAELHGTMKSYFGGLLCVCWSPDGRYIVAGGEDDLVTVWSFSDCRVIARGHGHKSWVSVVAFDHCTTSVEDSDPPAEFSGSDEEFHEQIHFGGGRDRANSSQSHLSKRNSTDGRPVSVTYRFGSVGQDTQLCLWDLTEDILFPHLPLSRTRTHTNVMSATSPPATGAVSNSSGNSGAPANSLPAPLPRSNSLPHSSGPAGGNTTPNCHTSSSKGSSIIDSTFIATGVSKFATLSLHDTRKERHEKDHKRNHSMGHISSKSSDKLNQLSSAARTAKADAAKTLGTLLCPRMEEVPLLEPLVCKKIAHERLTVLIFLEDCLVTACQEGFICTWARPGKVGLLSSQNPANSPSGTVV</sequence>
<keyword evidence="7" id="KW-0007">Acetylation</keyword>
<evidence type="ECO:0000313" key="14">
    <source>
        <dbReference type="Proteomes" id="UP000694402"/>
    </source>
</evidence>
<dbReference type="InterPro" id="IPR015943">
    <property type="entry name" value="WD40/YVTN_repeat-like_dom_sf"/>
</dbReference>
<dbReference type="FunFam" id="2.130.10.10:FF:000101">
    <property type="entry name" value="WD repeat-containing protein 20 isoform X1"/>
    <property type="match status" value="1"/>
</dbReference>
<dbReference type="AlphaFoldDB" id="A0A8C8I4E4"/>
<evidence type="ECO:0000256" key="2">
    <source>
        <dbReference type="ARBA" id="ARBA00004496"/>
    </source>
</evidence>
<evidence type="ECO:0000256" key="3">
    <source>
        <dbReference type="ARBA" id="ARBA00022490"/>
    </source>
</evidence>
<reference evidence="13" key="1">
    <citation type="submission" date="2025-08" db="UniProtKB">
        <authorList>
            <consortium name="Ensembl"/>
        </authorList>
    </citation>
    <scope>IDENTIFICATION</scope>
</reference>
<keyword evidence="8" id="KW-0539">Nucleus</keyword>
<dbReference type="Pfam" id="PF00400">
    <property type="entry name" value="WD40"/>
    <property type="match status" value="2"/>
</dbReference>
<dbReference type="SUPFAM" id="SSF50978">
    <property type="entry name" value="WD40 repeat-like"/>
    <property type="match status" value="1"/>
</dbReference>
<protein>
    <recommendedName>
        <fullName evidence="10">WD repeat-containing protein 20</fullName>
    </recommendedName>
</protein>
<name>A0A8C8I4E4_ONCTS</name>
<evidence type="ECO:0000256" key="6">
    <source>
        <dbReference type="ARBA" id="ARBA00022737"/>
    </source>
</evidence>
<evidence type="ECO:0000256" key="11">
    <source>
        <dbReference type="PROSITE-ProRule" id="PRU00221"/>
    </source>
</evidence>
<proteinExistence type="predicted"/>
<dbReference type="InterPro" id="IPR001680">
    <property type="entry name" value="WD40_rpt"/>
</dbReference>